<keyword evidence="1" id="KW-0812">Transmembrane</keyword>
<keyword evidence="1" id="KW-1133">Transmembrane helix</keyword>
<accession>A0A3A1VG38</accession>
<reference evidence="2 3" key="1">
    <citation type="submission" date="2018-09" db="EMBL/GenBank/DDBJ databases">
        <title>Paenibacillus aracenensis nov. sp. isolated from a cave in southern Spain.</title>
        <authorList>
            <person name="Jurado V."/>
            <person name="Gutierrez-Patricio S."/>
            <person name="Gonzalez-Pimentel J.L."/>
            <person name="Miller A.Z."/>
            <person name="Laiz L."/>
            <person name="Saiz-Jimenez C."/>
        </authorList>
    </citation>
    <scope>NUCLEOTIDE SEQUENCE [LARGE SCALE GENOMIC DNA]</scope>
    <source>
        <strain evidence="2 3">DSM 22867</strain>
    </source>
</reference>
<evidence type="ECO:0000313" key="2">
    <source>
        <dbReference type="EMBL" id="RIX59284.1"/>
    </source>
</evidence>
<name>A0A3A1VG38_9BACL</name>
<dbReference type="AlphaFoldDB" id="A0A3A1VG38"/>
<comment type="caution">
    <text evidence="2">The sequence shown here is derived from an EMBL/GenBank/DDBJ whole genome shotgun (WGS) entry which is preliminary data.</text>
</comment>
<keyword evidence="3" id="KW-1185">Reference proteome</keyword>
<dbReference type="EMBL" id="QXQA01000002">
    <property type="protein sequence ID" value="RIX59284.1"/>
    <property type="molecule type" value="Genomic_DNA"/>
</dbReference>
<dbReference type="Proteomes" id="UP000266482">
    <property type="component" value="Unassembled WGS sequence"/>
</dbReference>
<gene>
    <name evidence="2" type="ORF">D3P08_03775</name>
</gene>
<protein>
    <submittedName>
        <fullName evidence="2">Uncharacterized protein</fullName>
    </submittedName>
</protein>
<organism evidence="2 3">
    <name type="scientific">Paenibacillus nanensis</name>
    <dbReference type="NCBI Taxonomy" id="393251"/>
    <lineage>
        <taxon>Bacteria</taxon>
        <taxon>Bacillati</taxon>
        <taxon>Bacillota</taxon>
        <taxon>Bacilli</taxon>
        <taxon>Bacillales</taxon>
        <taxon>Paenibacillaceae</taxon>
        <taxon>Paenibacillus</taxon>
    </lineage>
</organism>
<evidence type="ECO:0000256" key="1">
    <source>
        <dbReference type="SAM" id="Phobius"/>
    </source>
</evidence>
<proteinExistence type="predicted"/>
<keyword evidence="1" id="KW-0472">Membrane</keyword>
<evidence type="ECO:0000313" key="3">
    <source>
        <dbReference type="Proteomes" id="UP000266482"/>
    </source>
</evidence>
<sequence>MRGMATSDVLKIVVLVGILLAIMWGFKNQDDASATIANVITSYFKTVTDFVTSFFTPIFNN</sequence>
<feature type="transmembrane region" description="Helical" evidence="1">
    <location>
        <begin position="9"/>
        <end position="26"/>
    </location>
</feature>